<keyword evidence="1" id="KW-1133">Transmembrane helix</keyword>
<dbReference type="AlphaFoldDB" id="A0A7W6M6K0"/>
<dbReference type="Proteomes" id="UP000565745">
    <property type="component" value="Unassembled WGS sequence"/>
</dbReference>
<feature type="transmembrane region" description="Helical" evidence="1">
    <location>
        <begin position="112"/>
        <end position="134"/>
    </location>
</feature>
<keyword evidence="1" id="KW-0472">Membrane</keyword>
<dbReference type="RefSeq" id="WP_052836088.1">
    <property type="nucleotide sequence ID" value="NZ_JACIFU010000001.1"/>
</dbReference>
<name>A0A7W6M6K0_9RHOB</name>
<keyword evidence="3" id="KW-1185">Reference proteome</keyword>
<gene>
    <name evidence="2" type="ORF">GGR93_000368</name>
</gene>
<accession>A0A7W6M6K0</accession>
<reference evidence="2 3" key="1">
    <citation type="submission" date="2020-08" db="EMBL/GenBank/DDBJ databases">
        <title>Genomic Encyclopedia of Type Strains, Phase IV (KMG-IV): sequencing the most valuable type-strain genomes for metagenomic binning, comparative biology and taxonomic classification.</title>
        <authorList>
            <person name="Goeker M."/>
        </authorList>
    </citation>
    <scope>NUCLEOTIDE SEQUENCE [LARGE SCALE GENOMIC DNA]</scope>
    <source>
        <strain evidence="2 3">DSM 101015</strain>
    </source>
</reference>
<evidence type="ECO:0000256" key="1">
    <source>
        <dbReference type="SAM" id="Phobius"/>
    </source>
</evidence>
<organism evidence="2 3">
    <name type="scientific">Sulfitobacter noctilucicola</name>
    <dbReference type="NCBI Taxonomy" id="1342301"/>
    <lineage>
        <taxon>Bacteria</taxon>
        <taxon>Pseudomonadati</taxon>
        <taxon>Pseudomonadota</taxon>
        <taxon>Alphaproteobacteria</taxon>
        <taxon>Rhodobacterales</taxon>
        <taxon>Roseobacteraceae</taxon>
        <taxon>Sulfitobacter</taxon>
    </lineage>
</organism>
<feature type="transmembrane region" description="Helical" evidence="1">
    <location>
        <begin position="69"/>
        <end position="92"/>
    </location>
</feature>
<feature type="transmembrane region" description="Helical" evidence="1">
    <location>
        <begin position="35"/>
        <end position="62"/>
    </location>
</feature>
<protein>
    <submittedName>
        <fullName evidence="2">Uncharacterized protein</fullName>
    </submittedName>
</protein>
<proteinExistence type="predicted"/>
<evidence type="ECO:0000313" key="2">
    <source>
        <dbReference type="EMBL" id="MBB4172607.1"/>
    </source>
</evidence>
<comment type="caution">
    <text evidence="2">The sequence shown here is derived from an EMBL/GenBank/DDBJ whole genome shotgun (WGS) entry which is preliminary data.</text>
</comment>
<sequence length="162" mass="15973">MAGKLLVAATAVVVAAVSAEVDLVGSGFASDDVEVSGVVVLGSVAFAASVGFAASFLVGCVLGTPDVPLVLDAAFELAAALLEAVLFFGAGLLDASLDVDLEAVDAPLFAEVALLAAEGVLLFVVEAFGAAPVFSGDVSLDSGVLDLLSDAGFFAFATCIPF</sequence>
<keyword evidence="1" id="KW-0812">Transmembrane</keyword>
<dbReference type="EMBL" id="JACIFU010000001">
    <property type="protein sequence ID" value="MBB4172607.1"/>
    <property type="molecule type" value="Genomic_DNA"/>
</dbReference>
<evidence type="ECO:0000313" key="3">
    <source>
        <dbReference type="Proteomes" id="UP000565745"/>
    </source>
</evidence>